<accession>E3MNT0</accession>
<name>E3MNT0_CAERE</name>
<sequence length="111" mass="11846">MRVPCHRQLFGVEFAENQQELETSSEDDEPIRIQLPGLPGQPKSGNQSIGVSSGGHRGGRGPGGGGRGGTTTSGASISSEGYTGGRDRQMKERHKSDHKQRGADRKKRGAY</sequence>
<feature type="region of interest" description="Disordered" evidence="1">
    <location>
        <begin position="16"/>
        <end position="111"/>
    </location>
</feature>
<dbReference type="STRING" id="31234.E3MNT0"/>
<evidence type="ECO:0000256" key="1">
    <source>
        <dbReference type="SAM" id="MobiDB-lite"/>
    </source>
</evidence>
<dbReference type="InParanoid" id="E3MNT0"/>
<dbReference type="EMBL" id="DS268461">
    <property type="protein sequence ID" value="EFP06270.1"/>
    <property type="molecule type" value="Genomic_DNA"/>
</dbReference>
<feature type="compositionally biased region" description="Basic residues" evidence="1">
    <location>
        <begin position="91"/>
        <end position="111"/>
    </location>
</feature>
<evidence type="ECO:0000313" key="2">
    <source>
        <dbReference type="EMBL" id="EFP06270.1"/>
    </source>
</evidence>
<protein>
    <submittedName>
        <fullName evidence="2">Uncharacterized protein</fullName>
    </submittedName>
</protein>
<reference evidence="2" key="1">
    <citation type="submission" date="2007-07" db="EMBL/GenBank/DDBJ databases">
        <title>PCAP assembly of the Caenorhabditis remanei genome.</title>
        <authorList>
            <consortium name="The Caenorhabditis remanei Sequencing Consortium"/>
            <person name="Wilson R.K."/>
        </authorList>
    </citation>
    <scope>NUCLEOTIDE SEQUENCE [LARGE SCALE GENOMIC DNA]</scope>
    <source>
        <strain evidence="2">PB4641</strain>
    </source>
</reference>
<evidence type="ECO:0000313" key="3">
    <source>
        <dbReference type="Proteomes" id="UP000008281"/>
    </source>
</evidence>
<keyword evidence="3" id="KW-1185">Reference proteome</keyword>
<feature type="compositionally biased region" description="Gly residues" evidence="1">
    <location>
        <begin position="52"/>
        <end position="71"/>
    </location>
</feature>
<feature type="compositionally biased region" description="Low complexity" evidence="1">
    <location>
        <begin position="72"/>
        <end position="81"/>
    </location>
</feature>
<gene>
    <name evidence="2" type="ORF">CRE_06782</name>
</gene>
<dbReference type="HOGENOM" id="CLU_2160739_0_0_1"/>
<dbReference type="AlphaFoldDB" id="E3MNT0"/>
<dbReference type="Proteomes" id="UP000008281">
    <property type="component" value="Unassembled WGS sequence"/>
</dbReference>
<organism evidence="3">
    <name type="scientific">Caenorhabditis remanei</name>
    <name type="common">Caenorhabditis vulgaris</name>
    <dbReference type="NCBI Taxonomy" id="31234"/>
    <lineage>
        <taxon>Eukaryota</taxon>
        <taxon>Metazoa</taxon>
        <taxon>Ecdysozoa</taxon>
        <taxon>Nematoda</taxon>
        <taxon>Chromadorea</taxon>
        <taxon>Rhabditida</taxon>
        <taxon>Rhabditina</taxon>
        <taxon>Rhabditomorpha</taxon>
        <taxon>Rhabditoidea</taxon>
        <taxon>Rhabditidae</taxon>
        <taxon>Peloderinae</taxon>
        <taxon>Caenorhabditis</taxon>
    </lineage>
</organism>
<dbReference type="OrthoDB" id="5824609at2759"/>
<proteinExistence type="predicted"/>